<name>A0A7D5XKT9_FERL1</name>
<gene>
    <name evidence="3" type="ORF">Sv326_0131</name>
</gene>
<evidence type="ECO:0000313" key="4">
    <source>
        <dbReference type="Proteomes" id="UP000510821"/>
    </source>
</evidence>
<dbReference type="EMBL" id="CP058998">
    <property type="protein sequence ID" value="QLJ52306.1"/>
    <property type="molecule type" value="Genomic_DNA"/>
</dbReference>
<reference evidence="4" key="1">
    <citation type="submission" date="2020-07" db="EMBL/GenBank/DDBJ databases">
        <title>Metabolic diversity and evolutionary history of the archaeal phylum ###Micrarchaeota### uncovered from a freshwater lake metagenome.</title>
        <authorList>
            <person name="Kadnikov V.V."/>
            <person name="Savvichev A.S."/>
            <person name="Mardanov A.V."/>
            <person name="Beletsky A.V."/>
            <person name="Chupakov A.V."/>
            <person name="Kokryatskaya N.M."/>
            <person name="Pimenov N.V."/>
            <person name="Ravin N.V."/>
        </authorList>
    </citation>
    <scope>NUCLEOTIDE SEQUENCE [LARGE SCALE GENOMIC DNA]</scope>
</reference>
<protein>
    <recommendedName>
        <fullName evidence="5">Glycosyltransferase family 4 protein</fullName>
    </recommendedName>
</protein>
<accession>A0A7D5XKT9</accession>
<dbReference type="GO" id="GO:0016757">
    <property type="term" value="F:glycosyltransferase activity"/>
    <property type="evidence" value="ECO:0007669"/>
    <property type="project" value="InterPro"/>
</dbReference>
<feature type="domain" description="Glycosyl transferase family 1" evidence="1">
    <location>
        <begin position="197"/>
        <end position="361"/>
    </location>
</feature>
<dbReference type="AlphaFoldDB" id="A0A7D5XKT9"/>
<organism evidence="3 4">
    <name type="scientific">Fermentimicrarchaeum limneticum</name>
    <dbReference type="NCBI Taxonomy" id="2795018"/>
    <lineage>
        <taxon>Archaea</taxon>
        <taxon>Candidatus Micrarchaeota</taxon>
        <taxon>Candidatus Fermentimicrarchaeales</taxon>
        <taxon>Candidatus Fermentimicrarchaeaceae</taxon>
        <taxon>Candidatus Fermentimicrarchaeum</taxon>
    </lineage>
</organism>
<proteinExistence type="predicted"/>
<evidence type="ECO:0000313" key="3">
    <source>
        <dbReference type="EMBL" id="QLJ52306.1"/>
    </source>
</evidence>
<dbReference type="PANTHER" id="PTHR45947">
    <property type="entry name" value="SULFOQUINOVOSYL TRANSFERASE SQD2"/>
    <property type="match status" value="1"/>
</dbReference>
<dbReference type="PANTHER" id="PTHR45947:SF3">
    <property type="entry name" value="SULFOQUINOVOSYL TRANSFERASE SQD2"/>
    <property type="match status" value="1"/>
</dbReference>
<dbReference type="Pfam" id="PF00534">
    <property type="entry name" value="Glycos_transf_1"/>
    <property type="match status" value="1"/>
</dbReference>
<evidence type="ECO:0008006" key="5">
    <source>
        <dbReference type="Google" id="ProtNLM"/>
    </source>
</evidence>
<dbReference type="Proteomes" id="UP000510821">
    <property type="component" value="Chromosome"/>
</dbReference>
<sequence>MKIAYYTETYLPNKDGVVTSILTFKRALEDMGHEIYIFAAGDRKTKRENRDPKVFYYTSTPFKPYPMYRIALFPFTSQTKVKELGIQLIHSHGMATMGLAAVEAAKANKLPLISTFHTLVTQATHYISNSKVVKDMMERFAWRYLEWYYKQCDAVVTPSVVIKEMLEERGLTGIYVIPTGIDTKKLNPNNDGSFMKKEWGMEKNRVILNVGRLVLEKNLDVLIKSSLLVLEEFSDARFVIVGEGPALDYYKKLVSKTGVGKWFYFINQVIPLDRMPLVYAAADVFVIPSKFETQGIVVQEAMAAGKPVVGADYLALKEIIREGYNGYKFNADDPEECAEKIIKALKKGGEMKENARKSAEEFSDENCAMKMAKLYEKMVL</sequence>
<dbReference type="Pfam" id="PF13439">
    <property type="entry name" value="Glyco_transf_4"/>
    <property type="match status" value="1"/>
</dbReference>
<dbReference type="InterPro" id="IPR028098">
    <property type="entry name" value="Glyco_trans_4-like_N"/>
</dbReference>
<dbReference type="InterPro" id="IPR001296">
    <property type="entry name" value="Glyco_trans_1"/>
</dbReference>
<feature type="domain" description="Glycosyltransferase subfamily 4-like N-terminal" evidence="2">
    <location>
        <begin position="15"/>
        <end position="184"/>
    </location>
</feature>
<evidence type="ECO:0000259" key="1">
    <source>
        <dbReference type="Pfam" id="PF00534"/>
    </source>
</evidence>
<dbReference type="KEGG" id="flt:Sv326_0131"/>
<evidence type="ECO:0000259" key="2">
    <source>
        <dbReference type="Pfam" id="PF13439"/>
    </source>
</evidence>
<dbReference type="InterPro" id="IPR050194">
    <property type="entry name" value="Glycosyltransferase_grp1"/>
</dbReference>
<dbReference type="SUPFAM" id="SSF53756">
    <property type="entry name" value="UDP-Glycosyltransferase/glycogen phosphorylase"/>
    <property type="match status" value="1"/>
</dbReference>
<dbReference type="Gene3D" id="3.40.50.2000">
    <property type="entry name" value="Glycogen Phosphorylase B"/>
    <property type="match status" value="2"/>
</dbReference>